<protein>
    <submittedName>
        <fullName evidence="3">GH3 auxin-responsive promoter family protein</fullName>
    </submittedName>
</protein>
<dbReference type="Pfam" id="PF23571">
    <property type="entry name" value="GH3_M"/>
    <property type="match status" value="1"/>
</dbReference>
<dbReference type="GO" id="GO:0005737">
    <property type="term" value="C:cytoplasm"/>
    <property type="evidence" value="ECO:0007669"/>
    <property type="project" value="TreeGrafter"/>
</dbReference>
<dbReference type="InterPro" id="IPR055378">
    <property type="entry name" value="GH3_C"/>
</dbReference>
<dbReference type="PANTHER" id="PTHR31901">
    <property type="entry name" value="GH3 DOMAIN-CONTAINING PROTEIN"/>
    <property type="match status" value="1"/>
</dbReference>
<dbReference type="Pfam" id="PF03321">
    <property type="entry name" value="GH3"/>
    <property type="match status" value="1"/>
</dbReference>
<dbReference type="InterPro" id="IPR055377">
    <property type="entry name" value="GH3_M"/>
</dbReference>
<evidence type="ECO:0000313" key="4">
    <source>
        <dbReference type="Proteomes" id="UP001152599"/>
    </source>
</evidence>
<dbReference type="GO" id="GO:0016881">
    <property type="term" value="F:acid-amino acid ligase activity"/>
    <property type="evidence" value="ECO:0007669"/>
    <property type="project" value="TreeGrafter"/>
</dbReference>
<evidence type="ECO:0000259" key="1">
    <source>
        <dbReference type="Pfam" id="PF23571"/>
    </source>
</evidence>
<keyword evidence="4" id="KW-1185">Reference proteome</keyword>
<dbReference type="AlphaFoldDB" id="A0A9X4MWB4"/>
<organism evidence="3 4">
    <name type="scientific">Profundicola chukchiensis</name>
    <dbReference type="NCBI Taxonomy" id="2961959"/>
    <lineage>
        <taxon>Bacteria</taxon>
        <taxon>Pseudomonadati</taxon>
        <taxon>Bacteroidota</taxon>
        <taxon>Flavobacteriia</taxon>
        <taxon>Flavobacteriales</taxon>
        <taxon>Weeksellaceae</taxon>
        <taxon>Profundicola</taxon>
    </lineage>
</organism>
<dbReference type="EMBL" id="JANCMU010000001">
    <property type="protein sequence ID" value="MDG4945184.1"/>
    <property type="molecule type" value="Genomic_DNA"/>
</dbReference>
<accession>A0A9X4MWB4</accession>
<reference evidence="3" key="1">
    <citation type="submission" date="2022-07" db="EMBL/GenBank/DDBJ databases">
        <title>Description and genome-wide analysis of Profundicola chukchiensis gen. nov., sp. nov., marine bacteria isolated from bottom sediments of the Chukchi Sea.</title>
        <authorList>
            <person name="Romanenko L."/>
            <person name="Otstavnykh N."/>
            <person name="Kurilenko V."/>
            <person name="Eremeev V."/>
            <person name="Velansky P."/>
            <person name="Mikhailov V."/>
            <person name="Isaeva M."/>
        </authorList>
    </citation>
    <scope>NUCLEOTIDE SEQUENCE</scope>
    <source>
        <strain evidence="3">KMM 9713</strain>
    </source>
</reference>
<name>A0A9X4MWB4_9FLAO</name>
<feature type="domain" description="GH3 middle" evidence="1">
    <location>
        <begin position="276"/>
        <end position="339"/>
    </location>
</feature>
<dbReference type="PANTHER" id="PTHR31901:SF9">
    <property type="entry name" value="GH3 DOMAIN-CONTAINING PROTEIN"/>
    <property type="match status" value="1"/>
</dbReference>
<evidence type="ECO:0000259" key="2">
    <source>
        <dbReference type="Pfam" id="PF23572"/>
    </source>
</evidence>
<comment type="caution">
    <text evidence="3">The sequence shown here is derived from an EMBL/GenBank/DDBJ whole genome shotgun (WGS) entry which is preliminary data.</text>
</comment>
<dbReference type="Proteomes" id="UP001152599">
    <property type="component" value="Unassembled WGS sequence"/>
</dbReference>
<evidence type="ECO:0000313" key="3">
    <source>
        <dbReference type="EMBL" id="MDG4945184.1"/>
    </source>
</evidence>
<gene>
    <name evidence="3" type="ORF">NMK71_02055</name>
</gene>
<dbReference type="Pfam" id="PF23572">
    <property type="entry name" value="GH3_C"/>
    <property type="match status" value="1"/>
</dbReference>
<feature type="domain" description="GH3 C-terminal" evidence="2">
    <location>
        <begin position="360"/>
        <end position="473"/>
    </location>
</feature>
<proteinExistence type="predicted"/>
<dbReference type="InterPro" id="IPR004993">
    <property type="entry name" value="GH3"/>
</dbReference>
<sequence>MELIRNKPLELQQKVLFDNLKAASQTQYGIKYGFADIKSYEEFRDRVPIVSYEEYQPEIERARKGEENIFWPGKISWFAKSSGTTNAKSKFIPITKESLETNHFAGGKMMFANYLEKHPDTKIFKRKNLRIGGSADIYQEYETKFGDLSAIMIDNLPFWTDFMNTPNREISLMSDWEVKLDAIASSVVKANVGCLTGVPSWMLVLLNYTLDKTGKSNLHEIWPDLEVFFHGGISFTPYKENYDAIAGKPMQYYEIYNASEGFFALQDQKENKDLLLLLNAGIFFEFIPMEGNALDQRKAVPIEDVELGKNYAVVLTTNGGLWRYMVGDTVRFVSVAPYRVVVSGRTKHFINAFGEEIIIENAEVALKEASNKTGATIKDFTGGPIFMQGTEKGAHEWIIEFEKAPNNMDLFVETFDKKLQEINSDYEAKRYNNMTLNAPVIHAARPDLFYDWMKERGKLGGQNKVPRLCNTREFIDPLLKLNQS</sequence>